<feature type="domain" description="Glycosyl hydrolase family 32 N-terminal" evidence="4">
    <location>
        <begin position="49"/>
        <end position="130"/>
    </location>
</feature>
<comment type="similarity">
    <text evidence="1">Belongs to the glycosyl hydrolase 32 family.</text>
</comment>
<dbReference type="Gene3D" id="2.115.10.20">
    <property type="entry name" value="Glycosyl hydrolase domain, family 43"/>
    <property type="match status" value="2"/>
</dbReference>
<keyword evidence="2" id="KW-0378">Hydrolase</keyword>
<dbReference type="InterPro" id="IPR050551">
    <property type="entry name" value="Fructan_Metab_Enzymes"/>
</dbReference>
<dbReference type="Pfam" id="PF00251">
    <property type="entry name" value="Glyco_hydro_32N"/>
    <property type="match status" value="3"/>
</dbReference>
<evidence type="ECO:0000313" key="5">
    <source>
        <dbReference type="EMBL" id="KAI7753630.1"/>
    </source>
</evidence>
<feature type="non-terminal residue" evidence="5">
    <location>
        <position position="1"/>
    </location>
</feature>
<dbReference type="InterPro" id="IPR013148">
    <property type="entry name" value="Glyco_hydro_32_N"/>
</dbReference>
<evidence type="ECO:0000256" key="1">
    <source>
        <dbReference type="ARBA" id="ARBA00009902"/>
    </source>
</evidence>
<feature type="domain" description="Glycosyl hydrolase family 32 N-terminal" evidence="4">
    <location>
        <begin position="256"/>
        <end position="297"/>
    </location>
</feature>
<dbReference type="SUPFAM" id="SSF75005">
    <property type="entry name" value="Arabinanase/levansucrase/invertase"/>
    <property type="match status" value="3"/>
</dbReference>
<accession>A0AAD5D5M5</accession>
<dbReference type="SMART" id="SM00640">
    <property type="entry name" value="Glyco_32"/>
    <property type="match status" value="1"/>
</dbReference>
<comment type="caution">
    <text evidence="5">The sequence shown here is derived from an EMBL/GenBank/DDBJ whole genome shotgun (WGS) entry which is preliminary data.</text>
</comment>
<dbReference type="GO" id="GO:0004553">
    <property type="term" value="F:hydrolase activity, hydrolyzing O-glycosyl compounds"/>
    <property type="evidence" value="ECO:0007669"/>
    <property type="project" value="InterPro"/>
</dbReference>
<gene>
    <name evidence="5" type="ORF">M8C21_010148</name>
</gene>
<evidence type="ECO:0000256" key="3">
    <source>
        <dbReference type="ARBA" id="ARBA00023295"/>
    </source>
</evidence>
<dbReference type="InterPro" id="IPR001362">
    <property type="entry name" value="Glyco_hydro_32"/>
</dbReference>
<keyword evidence="3" id="KW-0326">Glycosidase</keyword>
<keyword evidence="6" id="KW-1185">Reference proteome</keyword>
<name>A0AAD5D5M5_AMBAR</name>
<dbReference type="EMBL" id="JAMZMK010005361">
    <property type="protein sequence ID" value="KAI7753630.1"/>
    <property type="molecule type" value="Genomic_DNA"/>
</dbReference>
<reference evidence="5" key="1">
    <citation type="submission" date="2022-06" db="EMBL/GenBank/DDBJ databases">
        <title>Uncovering the hologenomic basis of an extraordinary plant invasion.</title>
        <authorList>
            <person name="Bieker V.C."/>
            <person name="Martin M.D."/>
            <person name="Gilbert T."/>
            <person name="Hodgins K."/>
            <person name="Battlay P."/>
            <person name="Petersen B."/>
            <person name="Wilson J."/>
        </authorList>
    </citation>
    <scope>NUCLEOTIDE SEQUENCE</scope>
    <source>
        <strain evidence="5">AA19_3_7</strain>
        <tissue evidence="5">Leaf</tissue>
    </source>
</reference>
<protein>
    <recommendedName>
        <fullName evidence="4">Glycosyl hydrolase family 32 N-terminal domain-containing protein</fullName>
    </recommendedName>
</protein>
<evidence type="ECO:0000256" key="2">
    <source>
        <dbReference type="ARBA" id="ARBA00022801"/>
    </source>
</evidence>
<evidence type="ECO:0000313" key="6">
    <source>
        <dbReference type="Proteomes" id="UP001206925"/>
    </source>
</evidence>
<dbReference type="PANTHER" id="PTHR31953">
    <property type="entry name" value="BETA-FRUCTOFURANOSIDASE, INSOLUBLE ISOENZYME CWINV1-RELATED"/>
    <property type="match status" value="1"/>
</dbReference>
<dbReference type="GO" id="GO:0005975">
    <property type="term" value="P:carbohydrate metabolic process"/>
    <property type="evidence" value="ECO:0007669"/>
    <property type="project" value="InterPro"/>
</dbReference>
<feature type="domain" description="Glycosyl hydrolase family 32 N-terminal" evidence="4">
    <location>
        <begin position="305"/>
        <end position="363"/>
    </location>
</feature>
<dbReference type="AlphaFoldDB" id="A0AAD5D5M5"/>
<proteinExistence type="inferred from homology"/>
<dbReference type="Proteomes" id="UP001206925">
    <property type="component" value="Unassembled WGS sequence"/>
</dbReference>
<organism evidence="5 6">
    <name type="scientific">Ambrosia artemisiifolia</name>
    <name type="common">Common ragweed</name>
    <dbReference type="NCBI Taxonomy" id="4212"/>
    <lineage>
        <taxon>Eukaryota</taxon>
        <taxon>Viridiplantae</taxon>
        <taxon>Streptophyta</taxon>
        <taxon>Embryophyta</taxon>
        <taxon>Tracheophyta</taxon>
        <taxon>Spermatophyta</taxon>
        <taxon>Magnoliopsida</taxon>
        <taxon>eudicotyledons</taxon>
        <taxon>Gunneridae</taxon>
        <taxon>Pentapetalae</taxon>
        <taxon>asterids</taxon>
        <taxon>campanulids</taxon>
        <taxon>Asterales</taxon>
        <taxon>Asteraceae</taxon>
        <taxon>Asteroideae</taxon>
        <taxon>Heliantheae alliance</taxon>
        <taxon>Heliantheae</taxon>
        <taxon>Ambrosia</taxon>
    </lineage>
</organism>
<dbReference type="Gene3D" id="2.60.120.560">
    <property type="entry name" value="Exo-inulinase, domain 1"/>
    <property type="match status" value="2"/>
</dbReference>
<sequence>MINSIPLELAVSRSATILPGDKPVIIYTGIINENPEPDHQVKTMPYPLDITRFDYYMIGRQICLDNTLVDGWAGLRYDYGNVYVSKTFFDPIKKRRILWGWANVSSTRSEDIAKRWAIIQSKGSKIELSNVKLNKGDTIEVKGVNVVHVKASRRKFPPEYLAKSICGIKGATVQGGLGPFGLLTLASSKLEEYTPVFFRIFKTTRKNIKGKLGSLLLMDQSMLHLEIADDSIDAMVAPEVVKEDRDICLKRRTREEGLYHLFYQYNPNGDVWGNIVWAHSVSKDMINSIPLELAVSRSATILPGLRYDYGNVYVSKTFFDPIKKRRILWGWANVSSTRSEDIAKQAIIQVWLDSNGHQLLQWPITELESLRVKASRPELYDEKYGKFPPEDLAKSICGIKGATVQGGLGPFGLLTLASSKLEEYTPVFFRIFKTTRKNI</sequence>
<dbReference type="InterPro" id="IPR023296">
    <property type="entry name" value="Glyco_hydro_beta-prop_sf"/>
</dbReference>
<evidence type="ECO:0000259" key="4">
    <source>
        <dbReference type="Pfam" id="PF00251"/>
    </source>
</evidence>